<evidence type="ECO:0000256" key="6">
    <source>
        <dbReference type="ARBA" id="ARBA00023157"/>
    </source>
</evidence>
<evidence type="ECO:0000256" key="3">
    <source>
        <dbReference type="ARBA" id="ARBA00022525"/>
    </source>
</evidence>
<dbReference type="AlphaFoldDB" id="A0AAW1BZH1"/>
<dbReference type="GO" id="GO:0034097">
    <property type="term" value="P:response to cytokine"/>
    <property type="evidence" value="ECO:0007669"/>
    <property type="project" value="TreeGrafter"/>
</dbReference>
<evidence type="ECO:0000256" key="7">
    <source>
        <dbReference type="ARBA" id="ARBA00025946"/>
    </source>
</evidence>
<comment type="caution">
    <text evidence="11">The sequence shown here is derived from an EMBL/GenBank/DDBJ whole genome shotgun (WGS) entry which is preliminary data.</text>
</comment>
<dbReference type="SUPFAM" id="SSF50242">
    <property type="entry name" value="TIMP-like"/>
    <property type="match status" value="2"/>
</dbReference>
<accession>A0AAW1BZH1</accession>
<evidence type="ECO:0000256" key="8">
    <source>
        <dbReference type="ARBA" id="ARBA00030100"/>
    </source>
</evidence>
<keyword evidence="11" id="KW-0646">Protease inhibitor</keyword>
<evidence type="ECO:0000313" key="12">
    <source>
        <dbReference type="Proteomes" id="UP001474421"/>
    </source>
</evidence>
<protein>
    <recommendedName>
        <fullName evidence="2">Metalloproteinase inhibitor 1</fullName>
    </recommendedName>
    <alternativeName>
        <fullName evidence="8">Tissue inhibitor of metalloproteinases 1</fullName>
    </alternativeName>
</protein>
<keyword evidence="9" id="KW-0862">Zinc</keyword>
<dbReference type="GO" id="GO:0002020">
    <property type="term" value="F:protease binding"/>
    <property type="evidence" value="ECO:0007669"/>
    <property type="project" value="TreeGrafter"/>
</dbReference>
<dbReference type="InterPro" id="IPR001820">
    <property type="entry name" value="TIMP"/>
</dbReference>
<evidence type="ECO:0000256" key="1">
    <source>
        <dbReference type="ARBA" id="ARBA00004613"/>
    </source>
</evidence>
<evidence type="ECO:0000256" key="4">
    <source>
        <dbReference type="ARBA" id="ARBA00022553"/>
    </source>
</evidence>
<evidence type="ECO:0000256" key="9">
    <source>
        <dbReference type="PIRSR" id="PIRSR601820-1"/>
    </source>
</evidence>
<evidence type="ECO:0000259" key="10">
    <source>
        <dbReference type="PROSITE" id="PS50189"/>
    </source>
</evidence>
<dbReference type="InterPro" id="IPR001134">
    <property type="entry name" value="Netrin_domain"/>
</dbReference>
<organism evidence="11 12">
    <name type="scientific">Crotalus adamanteus</name>
    <name type="common">Eastern diamondback rattlesnake</name>
    <dbReference type="NCBI Taxonomy" id="8729"/>
    <lineage>
        <taxon>Eukaryota</taxon>
        <taxon>Metazoa</taxon>
        <taxon>Chordata</taxon>
        <taxon>Craniata</taxon>
        <taxon>Vertebrata</taxon>
        <taxon>Euteleostomi</taxon>
        <taxon>Lepidosauria</taxon>
        <taxon>Squamata</taxon>
        <taxon>Bifurcata</taxon>
        <taxon>Unidentata</taxon>
        <taxon>Episquamata</taxon>
        <taxon>Toxicofera</taxon>
        <taxon>Serpentes</taxon>
        <taxon>Colubroidea</taxon>
        <taxon>Viperidae</taxon>
        <taxon>Crotalinae</taxon>
        <taxon>Crotalus</taxon>
    </lineage>
</organism>
<dbReference type="Pfam" id="PF00965">
    <property type="entry name" value="TIMP"/>
    <property type="match status" value="2"/>
</dbReference>
<dbReference type="GO" id="GO:0031012">
    <property type="term" value="C:extracellular matrix"/>
    <property type="evidence" value="ECO:0007669"/>
    <property type="project" value="TreeGrafter"/>
</dbReference>
<dbReference type="SMART" id="SM00206">
    <property type="entry name" value="NTR"/>
    <property type="match status" value="1"/>
</dbReference>
<dbReference type="GO" id="GO:0051045">
    <property type="term" value="P:negative regulation of membrane protein ectodomain proteolysis"/>
    <property type="evidence" value="ECO:0007669"/>
    <property type="project" value="TreeGrafter"/>
</dbReference>
<dbReference type="GO" id="GO:0005615">
    <property type="term" value="C:extracellular space"/>
    <property type="evidence" value="ECO:0007669"/>
    <property type="project" value="TreeGrafter"/>
</dbReference>
<dbReference type="EMBL" id="JAOTOJ010000002">
    <property type="protein sequence ID" value="KAK9407513.1"/>
    <property type="molecule type" value="Genomic_DNA"/>
</dbReference>
<dbReference type="GO" id="GO:0046872">
    <property type="term" value="F:metal ion binding"/>
    <property type="evidence" value="ECO:0007669"/>
    <property type="project" value="UniProtKB-KW"/>
</dbReference>
<dbReference type="GO" id="GO:0009725">
    <property type="term" value="P:response to hormone"/>
    <property type="evidence" value="ECO:0007669"/>
    <property type="project" value="TreeGrafter"/>
</dbReference>
<keyword evidence="11" id="KW-0483">Metalloprotease inhibitor</keyword>
<keyword evidence="5" id="KW-0339">Growth factor</keyword>
<feature type="domain" description="NTR" evidence="10">
    <location>
        <begin position="10"/>
        <end position="202"/>
    </location>
</feature>
<keyword evidence="9" id="KW-0479">Metal-binding</keyword>
<proteinExistence type="predicted"/>
<keyword evidence="11" id="KW-0481">Metalloenzyme inhibitor</keyword>
<keyword evidence="4" id="KW-0597">Phosphoprotein</keyword>
<comment type="subunit">
    <text evidence="7">Interacts with MMP1, MMP3, MMP10 and MMP13, but has only very low affinity for MMP14. Interacts with CD63; identified in a complex with CD63 and ITGB1.</text>
</comment>
<dbReference type="GO" id="GO:0008191">
    <property type="term" value="F:metalloendopeptidase inhibitor activity"/>
    <property type="evidence" value="ECO:0007669"/>
    <property type="project" value="InterPro"/>
</dbReference>
<feature type="binding site" evidence="9">
    <location>
        <position position="10"/>
    </location>
    <ligand>
        <name>Zn(2+)</name>
        <dbReference type="ChEBI" id="CHEBI:29105"/>
        <note>ligand shared with metalloproteinase partner</note>
    </ligand>
</feature>
<keyword evidence="6" id="KW-1015">Disulfide bond</keyword>
<dbReference type="Proteomes" id="UP001474421">
    <property type="component" value="Unassembled WGS sequence"/>
</dbReference>
<dbReference type="Gene3D" id="2.40.50.120">
    <property type="match status" value="2"/>
</dbReference>
<dbReference type="PANTHER" id="PTHR11844:SF20">
    <property type="entry name" value="METALLOPROTEINASE INHIBITOR 1"/>
    <property type="match status" value="1"/>
</dbReference>
<evidence type="ECO:0000256" key="2">
    <source>
        <dbReference type="ARBA" id="ARBA00013524"/>
    </source>
</evidence>
<comment type="subcellular location">
    <subcellularLocation>
        <location evidence="1">Secreted</location>
    </subcellularLocation>
</comment>
<name>A0AAW1BZH1_CROAD</name>
<dbReference type="GO" id="GO:0008083">
    <property type="term" value="F:growth factor activity"/>
    <property type="evidence" value="ECO:0007669"/>
    <property type="project" value="UniProtKB-KW"/>
</dbReference>
<evidence type="ECO:0000313" key="11">
    <source>
        <dbReference type="EMBL" id="KAK9407513.1"/>
    </source>
</evidence>
<dbReference type="PROSITE" id="PS50189">
    <property type="entry name" value="NTR"/>
    <property type="match status" value="1"/>
</dbReference>
<sequence>MLLGDLTESCICVETSPQEACCSAGFVMRAKFMSVMLDPKSPSYFPKNIYTIQPIKVFKGPEELRRAHFLYSPISREYYGYVHKGPLKGDDYIFSVMRVLFLGVQRDPDSPPYLQMNKFSVRVIQVFKGSGRAANARILYSPESVFDCGYKHKGPFQEDDYLISGSFNGNYAEIGKCFFAKPWAQVSERRKMYLSGYAGRDCTEIC</sequence>
<keyword evidence="12" id="KW-1185">Reference proteome</keyword>
<dbReference type="PANTHER" id="PTHR11844">
    <property type="entry name" value="METALLOPROTEASE INHIBITOR"/>
    <property type="match status" value="1"/>
</dbReference>
<keyword evidence="3" id="KW-0964">Secreted</keyword>
<evidence type="ECO:0000256" key="5">
    <source>
        <dbReference type="ARBA" id="ARBA00023030"/>
    </source>
</evidence>
<reference evidence="11 12" key="1">
    <citation type="journal article" date="2024" name="Proc. Natl. Acad. Sci. U.S.A.">
        <title>The genetic regulatory architecture and epigenomic basis for age-related changes in rattlesnake venom.</title>
        <authorList>
            <person name="Hogan M.P."/>
            <person name="Holding M.L."/>
            <person name="Nystrom G.S."/>
            <person name="Colston T.J."/>
            <person name="Bartlett D.A."/>
            <person name="Mason A.J."/>
            <person name="Ellsworth S.A."/>
            <person name="Rautsaw R.M."/>
            <person name="Lawrence K.C."/>
            <person name="Strickland J.L."/>
            <person name="He B."/>
            <person name="Fraser P."/>
            <person name="Margres M.J."/>
            <person name="Gilbert D.M."/>
            <person name="Gibbs H.L."/>
            <person name="Parkinson C.L."/>
            <person name="Rokyta D.R."/>
        </authorList>
    </citation>
    <scope>NUCLEOTIDE SEQUENCE [LARGE SCALE GENOMIC DNA]</scope>
    <source>
        <strain evidence="11">DRR0105</strain>
    </source>
</reference>
<gene>
    <name evidence="11" type="ORF">NXF25_006287</name>
</gene>
<dbReference type="InterPro" id="IPR008993">
    <property type="entry name" value="TIMP-like_OB-fold"/>
</dbReference>